<reference evidence="1 2" key="1">
    <citation type="submission" date="2016-08" db="EMBL/GenBank/DDBJ databases">
        <title>Genome sequencing of Paenibacillus sp. TI45-13ar, isolated from Korean traditional nuruk.</title>
        <authorList>
            <person name="Kim S.-J."/>
        </authorList>
    </citation>
    <scope>NUCLEOTIDE SEQUENCE [LARGE SCALE GENOMIC DNA]</scope>
    <source>
        <strain evidence="1 2">TI45-13ar</strain>
    </source>
</reference>
<dbReference type="Proteomes" id="UP000094578">
    <property type="component" value="Unassembled WGS sequence"/>
</dbReference>
<sequence length="75" mass="8484">MSAFADFEKEKLAIDQWLDNGYKVIAIQESLEGACVKFSKDPSRAKHDDLHLITADARKYLTTRLLMNGQLARSV</sequence>
<evidence type="ECO:0000313" key="1">
    <source>
        <dbReference type="EMBL" id="ODP26206.1"/>
    </source>
</evidence>
<name>A0A1E3KXJ5_9BACL</name>
<gene>
    <name evidence="1" type="ORF">PTI45_04046</name>
</gene>
<dbReference type="EMBL" id="MDER01000086">
    <property type="protein sequence ID" value="ODP26206.1"/>
    <property type="molecule type" value="Genomic_DNA"/>
</dbReference>
<keyword evidence="2" id="KW-1185">Reference proteome</keyword>
<accession>A0A1E3KXJ5</accession>
<comment type="caution">
    <text evidence="1">The sequence shown here is derived from an EMBL/GenBank/DDBJ whole genome shotgun (WGS) entry which is preliminary data.</text>
</comment>
<evidence type="ECO:0000313" key="2">
    <source>
        <dbReference type="Proteomes" id="UP000094578"/>
    </source>
</evidence>
<protein>
    <submittedName>
        <fullName evidence="1">Uncharacterized protein</fullName>
    </submittedName>
</protein>
<organism evidence="1 2">
    <name type="scientific">Paenibacillus nuruki</name>
    <dbReference type="NCBI Taxonomy" id="1886670"/>
    <lineage>
        <taxon>Bacteria</taxon>
        <taxon>Bacillati</taxon>
        <taxon>Bacillota</taxon>
        <taxon>Bacilli</taxon>
        <taxon>Bacillales</taxon>
        <taxon>Paenibacillaceae</taxon>
        <taxon>Paenibacillus</taxon>
    </lineage>
</organism>
<dbReference type="STRING" id="1886670.PTI45_04046"/>
<proteinExistence type="predicted"/>
<dbReference type="RefSeq" id="WP_069329379.1">
    <property type="nucleotide sequence ID" value="NZ_MDER01000086.1"/>
</dbReference>
<dbReference type="AlphaFoldDB" id="A0A1E3KXJ5"/>